<dbReference type="EMBL" id="JAAGOH010000006">
    <property type="protein sequence ID" value="NDY90991.1"/>
    <property type="molecule type" value="Genomic_DNA"/>
</dbReference>
<comment type="caution">
    <text evidence="1">The sequence shown here is derived from an EMBL/GenBank/DDBJ whole genome shotgun (WGS) entry which is preliminary data.</text>
</comment>
<proteinExistence type="predicted"/>
<dbReference type="RefSeq" id="WP_163456844.1">
    <property type="nucleotide sequence ID" value="NZ_JAAGOH010000006.1"/>
</dbReference>
<dbReference type="AlphaFoldDB" id="A0A7C9PGK7"/>
<evidence type="ECO:0000313" key="1">
    <source>
        <dbReference type="EMBL" id="NDY90991.1"/>
    </source>
</evidence>
<accession>A0A7C9PGK7</accession>
<evidence type="ECO:0000313" key="2">
    <source>
        <dbReference type="Proteomes" id="UP000484255"/>
    </source>
</evidence>
<organism evidence="1 2">
    <name type="scientific">Ideonella livida</name>
    <dbReference type="NCBI Taxonomy" id="2707176"/>
    <lineage>
        <taxon>Bacteria</taxon>
        <taxon>Pseudomonadati</taxon>
        <taxon>Pseudomonadota</taxon>
        <taxon>Betaproteobacteria</taxon>
        <taxon>Burkholderiales</taxon>
        <taxon>Sphaerotilaceae</taxon>
        <taxon>Ideonella</taxon>
    </lineage>
</organism>
<gene>
    <name evidence="1" type="ORF">G3A44_07255</name>
</gene>
<dbReference type="Proteomes" id="UP000484255">
    <property type="component" value="Unassembled WGS sequence"/>
</dbReference>
<name>A0A7C9PGK7_9BURK</name>
<reference evidence="1 2" key="1">
    <citation type="submission" date="2020-02" db="EMBL/GenBank/DDBJ databases">
        <title>Ideonella bacterium strain TBM-1.</title>
        <authorList>
            <person name="Chen W.-M."/>
        </authorList>
    </citation>
    <scope>NUCLEOTIDE SEQUENCE [LARGE SCALE GENOMIC DNA]</scope>
    <source>
        <strain evidence="1 2">TBM-1</strain>
    </source>
</reference>
<keyword evidence="2" id="KW-1185">Reference proteome</keyword>
<sequence>MPNRFVKTSAGQQEIQARARALSRPLRNLLLVINDSQPVEYWLDSVRGLSEGDLDLLVAEGLIAPVVDPRVAKAVPASPGTTRVETVSPDSDWTELLQAVEAAPYVPLYDVLTSQGKAHLGLMKGYRFVLEVEKCNGPEALRALARSFVTQLRDEAGMNAVRGFAEALRKA</sequence>
<protein>
    <submittedName>
        <fullName evidence="1">Uncharacterized protein</fullName>
    </submittedName>
</protein>